<evidence type="ECO:0000313" key="2">
    <source>
        <dbReference type="Proteomes" id="UP001281147"/>
    </source>
</evidence>
<protein>
    <submittedName>
        <fullName evidence="1">Uncharacterized protein</fullName>
    </submittedName>
</protein>
<name>A0ACC3N896_9PEZI</name>
<dbReference type="EMBL" id="JAUTXU010000075">
    <property type="protein sequence ID" value="KAK3711597.1"/>
    <property type="molecule type" value="Genomic_DNA"/>
</dbReference>
<comment type="caution">
    <text evidence="1">The sequence shown here is derived from an EMBL/GenBank/DDBJ whole genome shotgun (WGS) entry which is preliminary data.</text>
</comment>
<organism evidence="1 2">
    <name type="scientific">Vermiconidia calcicola</name>
    <dbReference type="NCBI Taxonomy" id="1690605"/>
    <lineage>
        <taxon>Eukaryota</taxon>
        <taxon>Fungi</taxon>
        <taxon>Dikarya</taxon>
        <taxon>Ascomycota</taxon>
        <taxon>Pezizomycotina</taxon>
        <taxon>Dothideomycetes</taxon>
        <taxon>Dothideomycetidae</taxon>
        <taxon>Mycosphaerellales</taxon>
        <taxon>Extremaceae</taxon>
        <taxon>Vermiconidia</taxon>
    </lineage>
</organism>
<proteinExistence type="predicted"/>
<sequence length="266" mass="29665">MARKASEEGQHDEKSLSSVNREHAATIEEEGLALGFDAAETSKLLRKVDYRLIPVLAFLYLLAFLDRSNLGNAKVAGLEEDLQLTGTQYNLAATVFFFPYCLLEIPANVMLKLLRPSRWIGCLVIAWGTVTTCTGSIESYHGLIISRGIFYCAASLAGAFSGLLAFAISKMDGVANLAGWRWIFILEGAVTVLTGFAVLWLLPDSPETSKWLDDREKKFIRARLDQDSGTREGRVNTTDEFQLKYLIAAVTDWKLWFTVFIYWGST</sequence>
<evidence type="ECO:0000313" key="1">
    <source>
        <dbReference type="EMBL" id="KAK3711597.1"/>
    </source>
</evidence>
<keyword evidence="2" id="KW-1185">Reference proteome</keyword>
<dbReference type="Proteomes" id="UP001281147">
    <property type="component" value="Unassembled WGS sequence"/>
</dbReference>
<accession>A0ACC3N896</accession>
<gene>
    <name evidence="1" type="ORF">LTR37_009588</name>
</gene>
<reference evidence="1" key="1">
    <citation type="submission" date="2023-07" db="EMBL/GenBank/DDBJ databases">
        <title>Black Yeasts Isolated from many extreme environments.</title>
        <authorList>
            <person name="Coleine C."/>
            <person name="Stajich J.E."/>
            <person name="Selbmann L."/>
        </authorList>
    </citation>
    <scope>NUCLEOTIDE SEQUENCE</scope>
    <source>
        <strain evidence="1">CCFEE 5714</strain>
    </source>
</reference>